<evidence type="ECO:0000313" key="3">
    <source>
        <dbReference type="Proteomes" id="UP001243330"/>
    </source>
</evidence>
<sequence length="272" mass="30772">MNRNRNRNASPAAKSEIGCRCSQTHSRSTHTLTHLHTRGGRAGRDYGRLFDDGAHAHWTIAHEGAISQPNQHGHKSRFAALLFLPFAVDVTFEHRPRRRLPFPSLTPPPPTSQIAPIANNTRRYTRMPLRITHFSPRRFSPKQNCDAIRSLARSLSSKQHPSNRTGYWPPPLRKDEMQYASLFANAARRTPYAHAHATPRYAAAVRSPGTLNEKGAHGKVDATQHTAFPARIDRRVRSIQHPTSINSVRQQEKKVRVRVVSPVRRRSRVSPS</sequence>
<protein>
    <submittedName>
        <fullName evidence="2">Uncharacterized protein</fullName>
    </submittedName>
</protein>
<reference evidence="2" key="1">
    <citation type="submission" date="2023-01" db="EMBL/GenBank/DDBJ databases">
        <title>Colletotrichum chrysophilum M932 genome sequence.</title>
        <authorList>
            <person name="Baroncelli R."/>
        </authorList>
    </citation>
    <scope>NUCLEOTIDE SEQUENCE</scope>
    <source>
        <strain evidence="2">M932</strain>
    </source>
</reference>
<gene>
    <name evidence="2" type="ORF">CCHR01_11472</name>
</gene>
<accession>A0AAD9ECB9</accession>
<organism evidence="2 3">
    <name type="scientific">Colletotrichum chrysophilum</name>
    <dbReference type="NCBI Taxonomy" id="1836956"/>
    <lineage>
        <taxon>Eukaryota</taxon>
        <taxon>Fungi</taxon>
        <taxon>Dikarya</taxon>
        <taxon>Ascomycota</taxon>
        <taxon>Pezizomycotina</taxon>
        <taxon>Sordariomycetes</taxon>
        <taxon>Hypocreomycetidae</taxon>
        <taxon>Glomerellales</taxon>
        <taxon>Glomerellaceae</taxon>
        <taxon>Colletotrichum</taxon>
        <taxon>Colletotrichum gloeosporioides species complex</taxon>
    </lineage>
</organism>
<evidence type="ECO:0000256" key="1">
    <source>
        <dbReference type="SAM" id="MobiDB-lite"/>
    </source>
</evidence>
<dbReference type="EMBL" id="JAQOWY010000255">
    <property type="protein sequence ID" value="KAK1845924.1"/>
    <property type="molecule type" value="Genomic_DNA"/>
</dbReference>
<dbReference type="Proteomes" id="UP001243330">
    <property type="component" value="Unassembled WGS sequence"/>
</dbReference>
<evidence type="ECO:0000313" key="2">
    <source>
        <dbReference type="EMBL" id="KAK1845924.1"/>
    </source>
</evidence>
<dbReference type="AlphaFoldDB" id="A0AAD9ECB9"/>
<feature type="region of interest" description="Disordered" evidence="1">
    <location>
        <begin position="1"/>
        <end position="39"/>
    </location>
</feature>
<proteinExistence type="predicted"/>
<name>A0AAD9ECB9_9PEZI</name>
<keyword evidence="3" id="KW-1185">Reference proteome</keyword>
<comment type="caution">
    <text evidence="2">The sequence shown here is derived from an EMBL/GenBank/DDBJ whole genome shotgun (WGS) entry which is preliminary data.</text>
</comment>